<feature type="binding site" evidence="4">
    <location>
        <position position="147"/>
    </location>
    <ligand>
        <name>a divalent metal cation</name>
        <dbReference type="ChEBI" id="CHEBI:60240"/>
        <label>2</label>
    </ligand>
</feature>
<dbReference type="PROSITE" id="PS01091">
    <property type="entry name" value="TATD_3"/>
    <property type="match status" value="1"/>
</dbReference>
<proteinExistence type="inferred from homology"/>
<evidence type="ECO:0000313" key="5">
    <source>
        <dbReference type="EMBL" id="AMD90529.1"/>
    </source>
</evidence>
<dbReference type="Pfam" id="PF01026">
    <property type="entry name" value="TatD_DNase"/>
    <property type="match status" value="1"/>
</dbReference>
<feature type="binding site" evidence="4">
    <location>
        <position position="26"/>
    </location>
    <ligand>
        <name>a divalent metal cation</name>
        <dbReference type="ChEBI" id="CHEBI:60240"/>
        <label>1</label>
    </ligand>
</feature>
<dbReference type="NCBIfam" id="TIGR00010">
    <property type="entry name" value="YchF/TatD family DNA exonuclease"/>
    <property type="match status" value="1"/>
</dbReference>
<name>A0A120KM80_9BACT</name>
<feature type="binding site" evidence="4">
    <location>
        <position position="111"/>
    </location>
    <ligand>
        <name>a divalent metal cation</name>
        <dbReference type="ChEBI" id="CHEBI:60240"/>
        <label>1</label>
    </ligand>
</feature>
<dbReference type="RefSeq" id="WP_062253155.1">
    <property type="nucleotide sequence ID" value="NZ_CP014229.1"/>
</dbReference>
<evidence type="ECO:0000256" key="4">
    <source>
        <dbReference type="PIRSR" id="PIRSR005902-1"/>
    </source>
</evidence>
<dbReference type="STRING" id="44742.AXF13_10590"/>
<dbReference type="InterPro" id="IPR001130">
    <property type="entry name" value="TatD-like"/>
</dbReference>
<dbReference type="PANTHER" id="PTHR46124:SF2">
    <property type="entry name" value="D-AMINOACYL-TRNA DEACYLASE"/>
    <property type="match status" value="1"/>
</dbReference>
<protein>
    <submittedName>
        <fullName evidence="5">Hydrolase TatD</fullName>
    </submittedName>
</protein>
<evidence type="ECO:0000256" key="1">
    <source>
        <dbReference type="ARBA" id="ARBA00009275"/>
    </source>
</evidence>
<evidence type="ECO:0000313" key="6">
    <source>
        <dbReference type="Proteomes" id="UP000069241"/>
    </source>
</evidence>
<sequence length="287" mass="31651">MGHKKVERIDPLSRALPLGGVDSHAHLDDPDFDPDREDVLARARAAGLANVGNVFLGPEDFVARRALFDKHPEVFFLLGIHPCDGRNCTPESLAAMRAAFATEPRLRAVGEIGLDFHWQDCPRELQFKAFTEQLDLARELDVPVVIHCREAEDECLMTLEARGFAGYPLLWHCFGGGPALARRILDNGWHISVPGPATYPANAELRQAAATIPADRLLLETDSPYLSPIPWRGKRNEPALTVFTARAVAEARGVAPEELWLACGENARRFFKLNQGVLALKMSDCSA</sequence>
<dbReference type="EMBL" id="CP014229">
    <property type="protein sequence ID" value="AMD90529.1"/>
    <property type="molecule type" value="Genomic_DNA"/>
</dbReference>
<gene>
    <name evidence="5" type="ORF">AXF13_10590</name>
</gene>
<evidence type="ECO:0000256" key="2">
    <source>
        <dbReference type="ARBA" id="ARBA00022723"/>
    </source>
</evidence>
<keyword evidence="3 5" id="KW-0378">Hydrolase</keyword>
<feature type="binding site" evidence="4">
    <location>
        <position position="172"/>
    </location>
    <ligand>
        <name>a divalent metal cation</name>
        <dbReference type="ChEBI" id="CHEBI:60240"/>
        <label>2</label>
    </ligand>
</feature>
<evidence type="ECO:0000256" key="3">
    <source>
        <dbReference type="ARBA" id="ARBA00022801"/>
    </source>
</evidence>
<accession>A0A120KM80</accession>
<dbReference type="InterPro" id="IPR015991">
    <property type="entry name" value="TatD/YcfH-like"/>
</dbReference>
<dbReference type="Gene3D" id="3.20.20.140">
    <property type="entry name" value="Metal-dependent hydrolases"/>
    <property type="match status" value="1"/>
</dbReference>
<dbReference type="PANTHER" id="PTHR46124">
    <property type="entry name" value="D-AMINOACYL-TRNA DEACYLASE"/>
    <property type="match status" value="1"/>
</dbReference>
<keyword evidence="2 4" id="KW-0479">Metal-binding</keyword>
<keyword evidence="6" id="KW-1185">Reference proteome</keyword>
<dbReference type="GO" id="GO:0005829">
    <property type="term" value="C:cytosol"/>
    <property type="evidence" value="ECO:0007669"/>
    <property type="project" value="TreeGrafter"/>
</dbReference>
<dbReference type="FunFam" id="3.20.20.140:FF:000005">
    <property type="entry name" value="TatD family hydrolase"/>
    <property type="match status" value="1"/>
</dbReference>
<dbReference type="PROSITE" id="PS01090">
    <property type="entry name" value="TATD_2"/>
    <property type="match status" value="1"/>
</dbReference>
<dbReference type="Proteomes" id="UP000069241">
    <property type="component" value="Chromosome"/>
</dbReference>
<feature type="binding site" evidence="4">
    <location>
        <position position="222"/>
    </location>
    <ligand>
        <name>a divalent metal cation</name>
        <dbReference type="ChEBI" id="CHEBI:60240"/>
        <label>1</label>
    </ligand>
</feature>
<reference evidence="6" key="1">
    <citation type="submission" date="2016-02" db="EMBL/GenBank/DDBJ databases">
        <authorList>
            <person name="Holder M.E."/>
            <person name="Ajami N.J."/>
            <person name="Petrosino J.F."/>
        </authorList>
    </citation>
    <scope>NUCLEOTIDE SEQUENCE [LARGE SCALE GENOMIC DNA]</scope>
    <source>
        <strain evidence="6">CCUG 45958</strain>
    </source>
</reference>
<dbReference type="InterPro" id="IPR032466">
    <property type="entry name" value="Metal_Hydrolase"/>
</dbReference>
<dbReference type="AlphaFoldDB" id="A0A120KM80"/>
<dbReference type="KEGG" id="dfi:AXF13_10590"/>
<dbReference type="CDD" id="cd01310">
    <property type="entry name" value="TatD_DNAse"/>
    <property type="match status" value="1"/>
</dbReference>
<dbReference type="PIRSF" id="PIRSF005902">
    <property type="entry name" value="DNase_TatD"/>
    <property type="match status" value="1"/>
</dbReference>
<organism evidence="5 6">
    <name type="scientific">Desulfovibrio fairfieldensis</name>
    <dbReference type="NCBI Taxonomy" id="44742"/>
    <lineage>
        <taxon>Bacteria</taxon>
        <taxon>Pseudomonadati</taxon>
        <taxon>Thermodesulfobacteriota</taxon>
        <taxon>Desulfovibrionia</taxon>
        <taxon>Desulfovibrionales</taxon>
        <taxon>Desulfovibrionaceae</taxon>
        <taxon>Desulfovibrio</taxon>
    </lineage>
</organism>
<dbReference type="GO" id="GO:0004536">
    <property type="term" value="F:DNA nuclease activity"/>
    <property type="evidence" value="ECO:0007669"/>
    <property type="project" value="InterPro"/>
</dbReference>
<comment type="similarity">
    <text evidence="1">Belongs to the metallo-dependent hydrolases superfamily. TatD-type hydrolase family.</text>
</comment>
<dbReference type="InterPro" id="IPR018228">
    <property type="entry name" value="DNase_TatD-rel_CS"/>
</dbReference>
<feature type="binding site" evidence="4">
    <location>
        <position position="24"/>
    </location>
    <ligand>
        <name>a divalent metal cation</name>
        <dbReference type="ChEBI" id="CHEBI:60240"/>
        <label>1</label>
    </ligand>
</feature>
<dbReference type="GO" id="GO:0046872">
    <property type="term" value="F:metal ion binding"/>
    <property type="evidence" value="ECO:0007669"/>
    <property type="project" value="UniProtKB-KW"/>
</dbReference>
<dbReference type="SUPFAM" id="SSF51556">
    <property type="entry name" value="Metallo-dependent hydrolases"/>
    <property type="match status" value="1"/>
</dbReference>
<dbReference type="GO" id="GO:0016788">
    <property type="term" value="F:hydrolase activity, acting on ester bonds"/>
    <property type="evidence" value="ECO:0007669"/>
    <property type="project" value="InterPro"/>
</dbReference>